<keyword evidence="3 9" id="KW-0689">Ribosomal protein</keyword>
<dbReference type="PANTHER" id="PTHR12059:SF5">
    <property type="entry name" value="LARGE RIBOSOMAL SUBUNIT PROTEIN UL23M"/>
    <property type="match status" value="1"/>
</dbReference>
<dbReference type="GO" id="GO:0003735">
    <property type="term" value="F:structural constituent of ribosome"/>
    <property type="evidence" value="ECO:0007669"/>
    <property type="project" value="InterPro"/>
</dbReference>
<dbReference type="InterPro" id="IPR012677">
    <property type="entry name" value="Nucleotide-bd_a/b_plait_sf"/>
</dbReference>
<dbReference type="FunFam" id="3.30.70.330:FF:000284">
    <property type="entry name" value="39S ribosomal protein L23, mitochondrial"/>
    <property type="match status" value="1"/>
</dbReference>
<evidence type="ECO:0000256" key="2">
    <source>
        <dbReference type="ARBA" id="ARBA00006700"/>
    </source>
</evidence>
<name>A0AAW1IUX4_POPJA</name>
<evidence type="ECO:0000256" key="1">
    <source>
        <dbReference type="ARBA" id="ARBA00004173"/>
    </source>
</evidence>
<gene>
    <name evidence="9" type="ORF">QE152_g34051</name>
</gene>
<dbReference type="InterPro" id="IPR013025">
    <property type="entry name" value="Ribosomal_uL23-like"/>
</dbReference>
<dbReference type="Gene3D" id="3.30.70.330">
    <property type="match status" value="1"/>
</dbReference>
<keyword evidence="5" id="KW-0687">Ribonucleoprotein</keyword>
<dbReference type="Pfam" id="PF00276">
    <property type="entry name" value="Ribosomal_L23"/>
    <property type="match status" value="1"/>
</dbReference>
<comment type="similarity">
    <text evidence="2">Belongs to the universal ribosomal protein uL23 family.</text>
</comment>
<comment type="subcellular location">
    <subcellularLocation>
        <location evidence="1">Mitochondrion</location>
    </subcellularLocation>
</comment>
<protein>
    <recommendedName>
        <fullName evidence="7">Large ribosomal subunit protein uL23m</fullName>
    </recommendedName>
    <alternativeName>
        <fullName evidence="8">39S ribosomal protein L23, mitochondrial</fullName>
    </alternativeName>
</protein>
<dbReference type="AlphaFoldDB" id="A0AAW1IUX4"/>
<dbReference type="SUPFAM" id="SSF54189">
    <property type="entry name" value="Ribosomal proteins S24e, L23 and L15e"/>
    <property type="match status" value="1"/>
</dbReference>
<dbReference type="GO" id="GO:0032543">
    <property type="term" value="P:mitochondrial translation"/>
    <property type="evidence" value="ECO:0007669"/>
    <property type="project" value="TreeGrafter"/>
</dbReference>
<accession>A0AAW1IUX4</accession>
<keyword evidence="4" id="KW-0496">Mitochondrion</keyword>
<evidence type="ECO:0000256" key="5">
    <source>
        <dbReference type="ARBA" id="ARBA00023274"/>
    </source>
</evidence>
<reference evidence="9 10" key="1">
    <citation type="journal article" date="2024" name="BMC Genomics">
        <title>De novo assembly and annotation of Popillia japonica's genome with initial clues to its potential as an invasive pest.</title>
        <authorList>
            <person name="Cucini C."/>
            <person name="Boschi S."/>
            <person name="Funari R."/>
            <person name="Cardaioli E."/>
            <person name="Iannotti N."/>
            <person name="Marturano G."/>
            <person name="Paoli F."/>
            <person name="Bruttini M."/>
            <person name="Carapelli A."/>
            <person name="Frati F."/>
            <person name="Nardi F."/>
        </authorList>
    </citation>
    <scope>NUCLEOTIDE SEQUENCE [LARGE SCALE GENOMIC DNA]</scope>
    <source>
        <strain evidence="9">DMR45628</strain>
    </source>
</reference>
<organism evidence="9 10">
    <name type="scientific">Popillia japonica</name>
    <name type="common">Japanese beetle</name>
    <dbReference type="NCBI Taxonomy" id="7064"/>
    <lineage>
        <taxon>Eukaryota</taxon>
        <taxon>Metazoa</taxon>
        <taxon>Ecdysozoa</taxon>
        <taxon>Arthropoda</taxon>
        <taxon>Hexapoda</taxon>
        <taxon>Insecta</taxon>
        <taxon>Pterygota</taxon>
        <taxon>Neoptera</taxon>
        <taxon>Endopterygota</taxon>
        <taxon>Coleoptera</taxon>
        <taxon>Polyphaga</taxon>
        <taxon>Scarabaeiformia</taxon>
        <taxon>Scarabaeidae</taxon>
        <taxon>Rutelinae</taxon>
        <taxon>Popillia</taxon>
    </lineage>
</organism>
<evidence type="ECO:0000256" key="6">
    <source>
        <dbReference type="ARBA" id="ARBA00038782"/>
    </source>
</evidence>
<evidence type="ECO:0000256" key="4">
    <source>
        <dbReference type="ARBA" id="ARBA00023128"/>
    </source>
</evidence>
<evidence type="ECO:0000256" key="8">
    <source>
        <dbReference type="ARBA" id="ARBA00041375"/>
    </source>
</evidence>
<comment type="caution">
    <text evidence="9">The sequence shown here is derived from an EMBL/GenBank/DDBJ whole genome shotgun (WGS) entry which is preliminary data.</text>
</comment>
<evidence type="ECO:0000313" key="9">
    <source>
        <dbReference type="EMBL" id="KAK9693669.1"/>
    </source>
</evidence>
<dbReference type="GO" id="GO:0005762">
    <property type="term" value="C:mitochondrial large ribosomal subunit"/>
    <property type="evidence" value="ECO:0007669"/>
    <property type="project" value="TreeGrafter"/>
</dbReference>
<comment type="subunit">
    <text evidence="6">Component of the mitochondrial ribosome large subunit (39S) which comprises a 16S rRNA and about 50 distinct proteins.</text>
</comment>
<evidence type="ECO:0000313" key="10">
    <source>
        <dbReference type="Proteomes" id="UP001458880"/>
    </source>
</evidence>
<sequence>MSTRLYPLYQKGGPQLRIFLPNFWLKLIRPVHEQPPNIVQFACSMEMTKHDIKNYLEKIYDVKVAHVRTRIALGKTKRDIVKGYITKDDDVKLAYVTLPKGETFVFPDCAPDQSQQAKDEHDKALNETKKGYQTFLEKNKQRPNMPGWFRV</sequence>
<evidence type="ECO:0000256" key="7">
    <source>
        <dbReference type="ARBA" id="ARBA00039977"/>
    </source>
</evidence>
<evidence type="ECO:0000256" key="3">
    <source>
        <dbReference type="ARBA" id="ARBA00022980"/>
    </source>
</evidence>
<dbReference type="PANTHER" id="PTHR12059">
    <property type="entry name" value="RIBOSOMAL PROTEIN L23-RELATED"/>
    <property type="match status" value="1"/>
</dbReference>
<proteinExistence type="inferred from homology"/>
<dbReference type="Proteomes" id="UP001458880">
    <property type="component" value="Unassembled WGS sequence"/>
</dbReference>
<dbReference type="EMBL" id="JASPKY010000534">
    <property type="protein sequence ID" value="KAK9693669.1"/>
    <property type="molecule type" value="Genomic_DNA"/>
</dbReference>
<keyword evidence="10" id="KW-1185">Reference proteome</keyword>
<dbReference type="InterPro" id="IPR012678">
    <property type="entry name" value="Ribosomal_uL23/eL15/eS24_sf"/>
</dbReference>